<dbReference type="Gene3D" id="3.60.130.10">
    <property type="entry name" value="Clavaminate synthase-like"/>
    <property type="match status" value="1"/>
</dbReference>
<evidence type="ECO:0000313" key="8">
    <source>
        <dbReference type="EMBL" id="GMG60201.1"/>
    </source>
</evidence>
<gene>
    <name evidence="8" type="ORF">Amon01_000875900</name>
</gene>
<dbReference type="Proteomes" id="UP001165063">
    <property type="component" value="Unassembled WGS sequence"/>
</dbReference>
<organism evidence="8 9">
    <name type="scientific">Ambrosiozyma monospora</name>
    <name type="common">Yeast</name>
    <name type="synonym">Endomycopsis monosporus</name>
    <dbReference type="NCBI Taxonomy" id="43982"/>
    <lineage>
        <taxon>Eukaryota</taxon>
        <taxon>Fungi</taxon>
        <taxon>Dikarya</taxon>
        <taxon>Ascomycota</taxon>
        <taxon>Saccharomycotina</taxon>
        <taxon>Pichiomycetes</taxon>
        <taxon>Pichiales</taxon>
        <taxon>Pichiaceae</taxon>
        <taxon>Ambrosiozyma</taxon>
    </lineage>
</organism>
<evidence type="ECO:0000256" key="2">
    <source>
        <dbReference type="ARBA" id="ARBA00005896"/>
    </source>
</evidence>
<evidence type="ECO:0000256" key="1">
    <source>
        <dbReference type="ARBA" id="ARBA00001954"/>
    </source>
</evidence>
<keyword evidence="5" id="KW-0560">Oxidoreductase</keyword>
<dbReference type="Pfam" id="PF02668">
    <property type="entry name" value="TauD"/>
    <property type="match status" value="1"/>
</dbReference>
<dbReference type="InterPro" id="IPR042098">
    <property type="entry name" value="TauD-like_sf"/>
</dbReference>
<keyword evidence="4" id="KW-0223">Dioxygenase</keyword>
<evidence type="ECO:0000259" key="7">
    <source>
        <dbReference type="Pfam" id="PF02668"/>
    </source>
</evidence>
<dbReference type="SUPFAM" id="SSF51197">
    <property type="entry name" value="Clavaminate synthase-like"/>
    <property type="match status" value="1"/>
</dbReference>
<dbReference type="AlphaFoldDB" id="A0A9W6Z7S7"/>
<comment type="cofactor">
    <cofactor evidence="1">
        <name>Fe(2+)</name>
        <dbReference type="ChEBI" id="CHEBI:29033"/>
    </cofactor>
</comment>
<evidence type="ECO:0000256" key="6">
    <source>
        <dbReference type="ARBA" id="ARBA00023004"/>
    </source>
</evidence>
<dbReference type="GO" id="GO:0016706">
    <property type="term" value="F:2-oxoglutarate-dependent dioxygenase activity"/>
    <property type="evidence" value="ECO:0007669"/>
    <property type="project" value="TreeGrafter"/>
</dbReference>
<comment type="similarity">
    <text evidence="2">Belongs to the TfdA dioxygenase family.</text>
</comment>
<dbReference type="InterPro" id="IPR051323">
    <property type="entry name" value="AtsK-like"/>
</dbReference>
<accession>A0A9W6Z7S7</accession>
<keyword evidence="6" id="KW-0408">Iron</keyword>
<keyword evidence="3" id="KW-0479">Metal-binding</keyword>
<feature type="domain" description="TauD/TfdA-like" evidence="7">
    <location>
        <begin position="119"/>
        <end position="247"/>
    </location>
</feature>
<evidence type="ECO:0000256" key="4">
    <source>
        <dbReference type="ARBA" id="ARBA00022964"/>
    </source>
</evidence>
<name>A0A9W6Z7S7_AMBMO</name>
<dbReference type="PANTHER" id="PTHR30468:SF9">
    <property type="entry name" value="ALPHA-KETOGLUTARATE-DEPENDENT TAURINE DIOXYGENASE (AFU_ORTHOLOGUE AFUA_3G01010)"/>
    <property type="match status" value="1"/>
</dbReference>
<reference evidence="8" key="1">
    <citation type="submission" date="2023-04" db="EMBL/GenBank/DDBJ databases">
        <title>Ambrosiozyma monospora NBRC 1965.</title>
        <authorList>
            <person name="Ichikawa N."/>
            <person name="Sato H."/>
            <person name="Tonouchi N."/>
        </authorList>
    </citation>
    <scope>NUCLEOTIDE SEQUENCE</scope>
    <source>
        <strain evidence="8">NBRC 1965</strain>
    </source>
</reference>
<dbReference type="EMBL" id="BSXU01008332">
    <property type="protein sequence ID" value="GMG60201.1"/>
    <property type="molecule type" value="Genomic_DNA"/>
</dbReference>
<evidence type="ECO:0000313" key="9">
    <source>
        <dbReference type="Proteomes" id="UP001165063"/>
    </source>
</evidence>
<comment type="caution">
    <text evidence="8">The sequence shown here is derived from an EMBL/GenBank/DDBJ whole genome shotgun (WGS) entry which is preliminary data.</text>
</comment>
<protein>
    <submittedName>
        <fullName evidence="8">Unnamed protein product</fullName>
    </submittedName>
</protein>
<proteinExistence type="inferred from homology"/>
<sequence>MDTDGATVNDIHTTSPVPPYISNTALYPDPLIRSKNGPFHEEFMQEITSTQTQLTNSSTIMSMAAETTITTAKNHNTLKLKEVAPLDKEIESIIRPIIYCLVSSQVTISRLVLIMKIVGVQLADLTEQQKDELALLVAERVLVSCRHQKLSPQKQLALCDFWDRPEKHPQTFQVNDLPGIGVIWQDYFQKLPNNSDAFKNLNYGNFDSKYHSSTNGWHANLTHEHLSPGLTHLHLDTISNTVGDTIWT</sequence>
<evidence type="ECO:0000256" key="5">
    <source>
        <dbReference type="ARBA" id="ARBA00023002"/>
    </source>
</evidence>
<dbReference type="OrthoDB" id="10257314at2759"/>
<dbReference type="GO" id="GO:0005737">
    <property type="term" value="C:cytoplasm"/>
    <property type="evidence" value="ECO:0007669"/>
    <property type="project" value="TreeGrafter"/>
</dbReference>
<dbReference type="GO" id="GO:0046872">
    <property type="term" value="F:metal ion binding"/>
    <property type="evidence" value="ECO:0007669"/>
    <property type="project" value="UniProtKB-KW"/>
</dbReference>
<evidence type="ECO:0000256" key="3">
    <source>
        <dbReference type="ARBA" id="ARBA00022723"/>
    </source>
</evidence>
<dbReference type="InterPro" id="IPR003819">
    <property type="entry name" value="TauD/TfdA-like"/>
</dbReference>
<dbReference type="PANTHER" id="PTHR30468">
    <property type="entry name" value="ALPHA-KETOGLUTARATE-DEPENDENT SULFONATE DIOXYGENASE"/>
    <property type="match status" value="1"/>
</dbReference>
<keyword evidence="9" id="KW-1185">Reference proteome</keyword>